<sequence>MDEQEQMAEQFEASRKRLLAVAYRMLGSPNEAEDAVQETWLRYSRVDRNAIQNLEGWLTTVVSRVCLDMLRTRRSRQEEPMETQLPFAYDGRPGEDPEQEVLLADSVGAALQIVLGKLSPPERVAFVLHDIFALPFTDIAAALGKSEEAVRQIASRARRRIRGGPIADEPALTRQRELVEAFLAAARDADFDRLLAVLAPDVILRDDRREGALQTTRGAELLAKQVAGRIQASHIVLVNGSIGVVVAPQGRLRYVLQYTIREGRIAEVELISDPARISGLDLALPEM</sequence>
<name>A0ACC7PAT9_9BACL</name>
<accession>A0ACC7PAT9</accession>
<dbReference type="EMBL" id="JBJURJ010000018">
    <property type="protein sequence ID" value="MFM9331467.1"/>
    <property type="molecule type" value="Genomic_DNA"/>
</dbReference>
<dbReference type="Proteomes" id="UP001631969">
    <property type="component" value="Unassembled WGS sequence"/>
</dbReference>
<proteinExistence type="predicted"/>
<protein>
    <submittedName>
        <fullName evidence="1">Sigma-70 family RNA polymerase sigma factor</fullName>
    </submittedName>
</protein>
<keyword evidence="2" id="KW-1185">Reference proteome</keyword>
<comment type="caution">
    <text evidence="1">The sequence shown here is derived from an EMBL/GenBank/DDBJ whole genome shotgun (WGS) entry which is preliminary data.</text>
</comment>
<organism evidence="1 2">
    <name type="scientific">Paenibacillus mesotrionivorans</name>
    <dbReference type="NCBI Taxonomy" id="3160968"/>
    <lineage>
        <taxon>Bacteria</taxon>
        <taxon>Bacillati</taxon>
        <taxon>Bacillota</taxon>
        <taxon>Bacilli</taxon>
        <taxon>Bacillales</taxon>
        <taxon>Paenibacillaceae</taxon>
        <taxon>Paenibacillus</taxon>
    </lineage>
</organism>
<evidence type="ECO:0000313" key="1">
    <source>
        <dbReference type="EMBL" id="MFM9331467.1"/>
    </source>
</evidence>
<evidence type="ECO:0000313" key="2">
    <source>
        <dbReference type="Proteomes" id="UP001631969"/>
    </source>
</evidence>
<gene>
    <name evidence="1" type="ORF">ACI1P1_24530</name>
</gene>
<reference evidence="1" key="1">
    <citation type="submission" date="2024-12" db="EMBL/GenBank/DDBJ databases">
        <authorList>
            <person name="Wu N."/>
        </authorList>
    </citation>
    <scope>NUCLEOTIDE SEQUENCE</scope>
    <source>
        <strain evidence="1">P15</strain>
    </source>
</reference>